<reference evidence="1 2" key="2">
    <citation type="submission" date="2018-11" db="EMBL/GenBank/DDBJ databases">
        <authorList>
            <consortium name="Pathogen Informatics"/>
        </authorList>
    </citation>
    <scope>NUCLEOTIDE SEQUENCE [LARGE SCALE GENOMIC DNA]</scope>
    <source>
        <strain evidence="1">Dakar</strain>
        <strain evidence="2">Dakar, Senegal</strain>
    </source>
</reference>
<dbReference type="Proteomes" id="UP000279833">
    <property type="component" value="Unassembled WGS sequence"/>
</dbReference>
<proteinExistence type="predicted"/>
<organism evidence="3">
    <name type="scientific">Schistosoma curassoni</name>
    <dbReference type="NCBI Taxonomy" id="6186"/>
    <lineage>
        <taxon>Eukaryota</taxon>
        <taxon>Metazoa</taxon>
        <taxon>Spiralia</taxon>
        <taxon>Lophotrochozoa</taxon>
        <taxon>Platyhelminthes</taxon>
        <taxon>Trematoda</taxon>
        <taxon>Digenea</taxon>
        <taxon>Strigeidida</taxon>
        <taxon>Schistosomatoidea</taxon>
        <taxon>Schistosomatidae</taxon>
        <taxon>Schistosoma</taxon>
    </lineage>
</organism>
<accession>A0A183L277</accession>
<dbReference type="AlphaFoldDB" id="A0A183L277"/>
<evidence type="ECO:0000313" key="2">
    <source>
        <dbReference type="Proteomes" id="UP000279833"/>
    </source>
</evidence>
<dbReference type="STRING" id="6186.A0A183L277"/>
<dbReference type="WBParaSite" id="SCUD_0002143101-mRNA-1">
    <property type="protein sequence ID" value="SCUD_0002143101-mRNA-1"/>
    <property type="gene ID" value="SCUD_0002143101"/>
</dbReference>
<keyword evidence="2" id="KW-1185">Reference proteome</keyword>
<reference evidence="3" key="1">
    <citation type="submission" date="2016-06" db="UniProtKB">
        <authorList>
            <consortium name="WormBaseParasite"/>
        </authorList>
    </citation>
    <scope>IDENTIFICATION</scope>
</reference>
<gene>
    <name evidence="1" type="ORF">SCUD_LOCUS21428</name>
</gene>
<dbReference type="EMBL" id="UZAK01046506">
    <property type="protein sequence ID" value="VDP75411.1"/>
    <property type="molecule type" value="Genomic_DNA"/>
</dbReference>
<sequence length="118" mass="14208">MRRRLEADWANERETNARRAEQKLADMKKGICEMEREVQRITNLYQESQISTKKAVENAVMEAMKLRETERMRFWREELPEQIEVARQSWILQMKTQNTEVNALINKFSKFYPTIIVV</sequence>
<protein>
    <submittedName>
        <fullName evidence="1 3">Uncharacterized protein</fullName>
    </submittedName>
</protein>
<name>A0A183L277_9TREM</name>
<evidence type="ECO:0000313" key="1">
    <source>
        <dbReference type="EMBL" id="VDP75411.1"/>
    </source>
</evidence>
<evidence type="ECO:0000313" key="3">
    <source>
        <dbReference type="WBParaSite" id="SCUD_0002143101-mRNA-1"/>
    </source>
</evidence>